<dbReference type="InterPro" id="IPR036397">
    <property type="entry name" value="RNaseH_sf"/>
</dbReference>
<dbReference type="InterPro" id="IPR012337">
    <property type="entry name" value="RNaseH-like_sf"/>
</dbReference>
<dbReference type="OMA" id="SINDGCK"/>
<dbReference type="GO" id="GO:0016301">
    <property type="term" value="F:kinase activity"/>
    <property type="evidence" value="ECO:0007669"/>
    <property type="project" value="UniProtKB-KW"/>
</dbReference>
<dbReference type="GO" id="GO:0003676">
    <property type="term" value="F:nucleic acid binding"/>
    <property type="evidence" value="ECO:0007669"/>
    <property type="project" value="InterPro"/>
</dbReference>
<evidence type="ECO:0000313" key="6">
    <source>
        <dbReference type="Proteomes" id="UP000026915"/>
    </source>
</evidence>
<gene>
    <name evidence="5" type="ORF">TCM_022223</name>
</gene>
<keyword evidence="3" id="KW-0812">Transmembrane</keyword>
<dbReference type="GO" id="GO:0015074">
    <property type="term" value="P:DNA integration"/>
    <property type="evidence" value="ECO:0007669"/>
    <property type="project" value="InterPro"/>
</dbReference>
<dbReference type="PANTHER" id="PTHR42648">
    <property type="entry name" value="TRANSPOSASE, PUTATIVE-RELATED"/>
    <property type="match status" value="1"/>
</dbReference>
<keyword evidence="6" id="KW-1185">Reference proteome</keyword>
<dbReference type="GO" id="GO:0046872">
    <property type="term" value="F:metal ion binding"/>
    <property type="evidence" value="ECO:0007669"/>
    <property type="project" value="UniProtKB-KW"/>
</dbReference>
<dbReference type="CDD" id="cd09272">
    <property type="entry name" value="RNase_HI_RT_Ty1"/>
    <property type="match status" value="1"/>
</dbReference>
<dbReference type="Gramene" id="EOY07906">
    <property type="protein sequence ID" value="EOY07906"/>
    <property type="gene ID" value="TCM_022223"/>
</dbReference>
<evidence type="ECO:0000256" key="3">
    <source>
        <dbReference type="SAM" id="Phobius"/>
    </source>
</evidence>
<dbReference type="Gene3D" id="3.30.420.10">
    <property type="entry name" value="Ribonuclease H-like superfamily/Ribonuclease H"/>
    <property type="match status" value="1"/>
</dbReference>
<evidence type="ECO:0000313" key="5">
    <source>
        <dbReference type="EMBL" id="EOY07906.1"/>
    </source>
</evidence>
<dbReference type="EMBL" id="CM001883">
    <property type="protein sequence ID" value="EOY07906.1"/>
    <property type="molecule type" value="Genomic_DNA"/>
</dbReference>
<dbReference type="STRING" id="3641.A0A061ESU1"/>
<protein>
    <submittedName>
        <fullName evidence="5">Cysteine-rich RLK (RECEPTOR-like protein kinase) 8</fullName>
    </submittedName>
</protein>
<name>A0A061ESU1_THECC</name>
<keyword evidence="2" id="KW-0378">Hydrolase</keyword>
<dbReference type="InterPro" id="IPR043502">
    <property type="entry name" value="DNA/RNA_pol_sf"/>
</dbReference>
<dbReference type="Proteomes" id="UP000026915">
    <property type="component" value="Chromosome 5"/>
</dbReference>
<dbReference type="InterPro" id="IPR039537">
    <property type="entry name" value="Retrotran_Ty1/copia-like"/>
</dbReference>
<keyword evidence="5" id="KW-0808">Transferase</keyword>
<keyword evidence="3" id="KW-1133">Transmembrane helix</keyword>
<feature type="domain" description="Integrase catalytic" evidence="4">
    <location>
        <begin position="1"/>
        <end position="151"/>
    </location>
</feature>
<evidence type="ECO:0000256" key="2">
    <source>
        <dbReference type="ARBA" id="ARBA00022801"/>
    </source>
</evidence>
<sequence>MSQESLSGNKYFIVFIDDYSRMTWIYFLKFKSEVFETFVRFKAKVETESGLKLKSLRSNNGGEFTSSEFENYLEAEGIHHQLIVLYSPQQNEVSERKNRSILDMARCLLFEKKLPKKFWAEAYNTVVYLLNRLPTRALTGKTSYEAWHGRMLHLKKTNWDWSANEPESSTSPFSIQINRPIETEPDIPEQNVDDDENYAVRGTRSLDDIYHTCLVAATEPDTYQEAAESEEWRVAMQEEIDTMNKTKTWSLVDKPAKHHVIGVKWIFRKKFNSDGTLNKYKARLVAKGYSQLPGVDFLQTFALVARFETIRLLFALSAAFGWKVYHLDVKSAFLNGILQEEIYVEQPEGFKIESQSNKVYKLHKALYGLKQAPRTWNSKIDSYLVNLGFKKSPNEATMYILKHNGTAQVIISLYVDDLLVTECNDKEIRKFKSDMKKNFNMSDLGMMKYFLGIQICQTNKGIFISQENYIQEILNKFHLSNCNPVSTPLVVNQKFSINDGCKLRNASAFRSLVGSLLYICSTHPELMFSVSLLSRLQDIKLVGYSDSDWGGSVDDSKSTSGFGNGAFSWNSHKQCVVAQSSAEAEYIAANAATNQAIWLRKVLNDLTFVQETSTSIFVENKSSIAITKNPVFHGKTKHIKVKFHAIREAERNGEIVLQHCSSENQIADIMTKTLPKLRFETIRTMMSVKDASFKEECWELSMHQLATWTCICPFCFVVLVISTSLLIFQLS</sequence>
<keyword evidence="1" id="KW-0479">Metal-binding</keyword>
<dbReference type="InterPro" id="IPR013103">
    <property type="entry name" value="RVT_2"/>
</dbReference>
<dbReference type="FunCoup" id="A0A061ESU1">
    <property type="interactions" value="18"/>
</dbReference>
<evidence type="ECO:0000259" key="4">
    <source>
        <dbReference type="PROSITE" id="PS50994"/>
    </source>
</evidence>
<proteinExistence type="predicted"/>
<keyword evidence="5" id="KW-0418">Kinase</keyword>
<dbReference type="GO" id="GO:0016787">
    <property type="term" value="F:hydrolase activity"/>
    <property type="evidence" value="ECO:0007669"/>
    <property type="project" value="UniProtKB-KW"/>
</dbReference>
<dbReference type="HOGENOM" id="CLU_001650_21_4_1"/>
<reference evidence="5 6" key="1">
    <citation type="journal article" date="2013" name="Genome Biol.">
        <title>The genome sequence of the most widely cultivated cacao type and its use to identify candidate genes regulating pod color.</title>
        <authorList>
            <person name="Motamayor J.C."/>
            <person name="Mockaitis K."/>
            <person name="Schmutz J."/>
            <person name="Haiminen N."/>
            <person name="Iii D.L."/>
            <person name="Cornejo O."/>
            <person name="Findley S.D."/>
            <person name="Zheng P."/>
            <person name="Utro F."/>
            <person name="Royaert S."/>
            <person name="Saski C."/>
            <person name="Jenkins J."/>
            <person name="Podicheti R."/>
            <person name="Zhao M."/>
            <person name="Scheffler B.E."/>
            <person name="Stack J.C."/>
            <person name="Feltus F.A."/>
            <person name="Mustiga G.M."/>
            <person name="Amores F."/>
            <person name="Phillips W."/>
            <person name="Marelli J.P."/>
            <person name="May G.D."/>
            <person name="Shapiro H."/>
            <person name="Ma J."/>
            <person name="Bustamante C.D."/>
            <person name="Schnell R.J."/>
            <person name="Main D."/>
            <person name="Gilbert D."/>
            <person name="Parida L."/>
            <person name="Kuhn D.N."/>
        </authorList>
    </citation>
    <scope>NUCLEOTIDE SEQUENCE [LARGE SCALE GENOMIC DNA]</scope>
    <source>
        <strain evidence="6">cv. Matina 1-6</strain>
    </source>
</reference>
<evidence type="ECO:0000256" key="1">
    <source>
        <dbReference type="ARBA" id="ARBA00022723"/>
    </source>
</evidence>
<dbReference type="Pfam" id="PF07727">
    <property type="entry name" value="RVT_2"/>
    <property type="match status" value="1"/>
</dbReference>
<accession>A0A061ESU1</accession>
<feature type="transmembrane region" description="Helical" evidence="3">
    <location>
        <begin position="705"/>
        <end position="728"/>
    </location>
</feature>
<dbReference type="SUPFAM" id="SSF53098">
    <property type="entry name" value="Ribonuclease H-like"/>
    <property type="match status" value="1"/>
</dbReference>
<organism evidence="5 6">
    <name type="scientific">Theobroma cacao</name>
    <name type="common">Cacao</name>
    <name type="synonym">Cocoa</name>
    <dbReference type="NCBI Taxonomy" id="3641"/>
    <lineage>
        <taxon>Eukaryota</taxon>
        <taxon>Viridiplantae</taxon>
        <taxon>Streptophyta</taxon>
        <taxon>Embryophyta</taxon>
        <taxon>Tracheophyta</taxon>
        <taxon>Spermatophyta</taxon>
        <taxon>Magnoliopsida</taxon>
        <taxon>eudicotyledons</taxon>
        <taxon>Gunneridae</taxon>
        <taxon>Pentapetalae</taxon>
        <taxon>rosids</taxon>
        <taxon>malvids</taxon>
        <taxon>Malvales</taxon>
        <taxon>Malvaceae</taxon>
        <taxon>Byttnerioideae</taxon>
        <taxon>Theobroma</taxon>
    </lineage>
</organism>
<dbReference type="Pfam" id="PF00665">
    <property type="entry name" value="rve"/>
    <property type="match status" value="1"/>
</dbReference>
<dbReference type="PROSITE" id="PS50994">
    <property type="entry name" value="INTEGRASE"/>
    <property type="match status" value="1"/>
</dbReference>
<dbReference type="InterPro" id="IPR001584">
    <property type="entry name" value="Integrase_cat-core"/>
</dbReference>
<dbReference type="PANTHER" id="PTHR42648:SF18">
    <property type="entry name" value="RETROTRANSPOSON, UNCLASSIFIED-LIKE PROTEIN"/>
    <property type="match status" value="1"/>
</dbReference>
<keyword evidence="3" id="KW-0472">Membrane</keyword>
<dbReference type="eggNOG" id="KOG0017">
    <property type="taxonomic scope" value="Eukaryota"/>
</dbReference>
<dbReference type="InParanoid" id="A0A061ESU1"/>
<dbReference type="AlphaFoldDB" id="A0A061ESU1"/>
<dbReference type="SUPFAM" id="SSF56672">
    <property type="entry name" value="DNA/RNA polymerases"/>
    <property type="match status" value="1"/>
</dbReference>